<name>A0A9W4GXR8_9ACTN</name>
<dbReference type="Proteomes" id="UP001153328">
    <property type="component" value="Unassembled WGS sequence"/>
</dbReference>
<organism evidence="2 3">
    <name type="scientific">Actinacidiphila bryophytorum</name>
    <dbReference type="NCBI Taxonomy" id="1436133"/>
    <lineage>
        <taxon>Bacteria</taxon>
        <taxon>Bacillati</taxon>
        <taxon>Actinomycetota</taxon>
        <taxon>Actinomycetes</taxon>
        <taxon>Kitasatosporales</taxon>
        <taxon>Streptomycetaceae</taxon>
        <taxon>Actinacidiphila</taxon>
    </lineage>
</organism>
<comment type="caution">
    <text evidence="2">The sequence shown here is derived from an EMBL/GenBank/DDBJ whole genome shotgun (WGS) entry which is preliminary data.</text>
</comment>
<reference evidence="2" key="1">
    <citation type="submission" date="2021-06" db="EMBL/GenBank/DDBJ databases">
        <authorList>
            <person name="Arsene-Ploetze F."/>
        </authorList>
    </citation>
    <scope>NUCLEOTIDE SEQUENCE</scope>
    <source>
        <strain evidence="2">SBRY1</strain>
    </source>
</reference>
<gene>
    <name evidence="2" type="ORF">SBRY_11040</name>
</gene>
<evidence type="ECO:0000313" key="3">
    <source>
        <dbReference type="Proteomes" id="UP001153328"/>
    </source>
</evidence>
<sequence>MAGRGVGGAAHRRRRVRQALPLPGLRPGDPARRRPCRRLARVRRPRRPQALAPRLLERQGPPHQQGAAVP</sequence>
<proteinExistence type="predicted"/>
<keyword evidence="3" id="KW-1185">Reference proteome</keyword>
<dbReference type="EMBL" id="CAJVAX010000001">
    <property type="protein sequence ID" value="CAG7607462.1"/>
    <property type="molecule type" value="Genomic_DNA"/>
</dbReference>
<protein>
    <submittedName>
        <fullName evidence="2">Uncharacterized protein</fullName>
    </submittedName>
</protein>
<feature type="region of interest" description="Disordered" evidence="1">
    <location>
        <begin position="1"/>
        <end position="70"/>
    </location>
</feature>
<accession>A0A9W4GXR8</accession>
<evidence type="ECO:0000256" key="1">
    <source>
        <dbReference type="SAM" id="MobiDB-lite"/>
    </source>
</evidence>
<evidence type="ECO:0000313" key="2">
    <source>
        <dbReference type="EMBL" id="CAG7607462.1"/>
    </source>
</evidence>
<feature type="compositionally biased region" description="Basic residues" evidence="1">
    <location>
        <begin position="33"/>
        <end position="47"/>
    </location>
</feature>
<dbReference type="AlphaFoldDB" id="A0A9W4GXR8"/>